<dbReference type="InterPro" id="IPR007185">
    <property type="entry name" value="DNA_pol_a/d/e_bsu"/>
</dbReference>
<dbReference type="PANTHER" id="PTHR10416">
    <property type="entry name" value="DNA POLYMERASE DELTA SUBUNIT 2"/>
    <property type="match status" value="1"/>
</dbReference>
<protein>
    <submittedName>
        <fullName evidence="8">DNA polymerase delta subunit 2</fullName>
    </submittedName>
</protein>
<dbReference type="Proteomes" id="UP001174909">
    <property type="component" value="Unassembled WGS sequence"/>
</dbReference>
<evidence type="ECO:0000256" key="1">
    <source>
        <dbReference type="ARBA" id="ARBA00004123"/>
    </source>
</evidence>
<feature type="region of interest" description="Disordered" evidence="5">
    <location>
        <begin position="490"/>
        <end position="525"/>
    </location>
</feature>
<dbReference type="CDD" id="cd07387">
    <property type="entry name" value="MPP_PolD2_C"/>
    <property type="match status" value="1"/>
</dbReference>
<evidence type="ECO:0000256" key="4">
    <source>
        <dbReference type="ARBA" id="ARBA00023242"/>
    </source>
</evidence>
<accession>A0AA35XEC3</accession>
<comment type="subcellular location">
    <subcellularLocation>
        <location evidence="1">Nucleus</location>
    </subcellularLocation>
</comment>
<dbReference type="Gene3D" id="3.60.21.50">
    <property type="match status" value="1"/>
</dbReference>
<proteinExistence type="inferred from homology"/>
<dbReference type="FunFam" id="3.60.21.50:FF:000002">
    <property type="entry name" value="DNA polymerase delta small subunit"/>
    <property type="match status" value="1"/>
</dbReference>
<feature type="compositionally biased region" description="Basic and acidic residues" evidence="5">
    <location>
        <begin position="491"/>
        <end position="511"/>
    </location>
</feature>
<keyword evidence="3" id="KW-0235">DNA replication</keyword>
<organism evidence="8 9">
    <name type="scientific">Geodia barretti</name>
    <name type="common">Barrett's horny sponge</name>
    <dbReference type="NCBI Taxonomy" id="519541"/>
    <lineage>
        <taxon>Eukaryota</taxon>
        <taxon>Metazoa</taxon>
        <taxon>Porifera</taxon>
        <taxon>Demospongiae</taxon>
        <taxon>Heteroscleromorpha</taxon>
        <taxon>Tetractinellida</taxon>
        <taxon>Astrophorina</taxon>
        <taxon>Geodiidae</taxon>
        <taxon>Geodia</taxon>
    </lineage>
</organism>
<comment type="similarity">
    <text evidence="2">Belongs to the DNA polymerase delta/II small subunit family.</text>
</comment>
<reference evidence="8" key="1">
    <citation type="submission" date="2023-03" db="EMBL/GenBank/DDBJ databases">
        <authorList>
            <person name="Steffen K."/>
            <person name="Cardenas P."/>
        </authorList>
    </citation>
    <scope>NUCLEOTIDE SEQUENCE</scope>
</reference>
<dbReference type="GO" id="GO:0043625">
    <property type="term" value="C:delta DNA polymerase complex"/>
    <property type="evidence" value="ECO:0007669"/>
    <property type="project" value="TreeGrafter"/>
</dbReference>
<evidence type="ECO:0000313" key="8">
    <source>
        <dbReference type="EMBL" id="CAI8054294.1"/>
    </source>
</evidence>
<dbReference type="Gene3D" id="2.40.50.430">
    <property type="match status" value="1"/>
</dbReference>
<evidence type="ECO:0000256" key="2">
    <source>
        <dbReference type="ARBA" id="ARBA00006035"/>
    </source>
</evidence>
<gene>
    <name evidence="8" type="ORF">GBAR_LOCUS29650</name>
</gene>
<dbReference type="Pfam" id="PF18018">
    <property type="entry name" value="DNA_pol_D_N"/>
    <property type="match status" value="1"/>
</dbReference>
<dbReference type="GO" id="GO:1902969">
    <property type="term" value="P:mitotic DNA replication"/>
    <property type="evidence" value="ECO:0007669"/>
    <property type="project" value="UniProtKB-ARBA"/>
</dbReference>
<dbReference type="Pfam" id="PF04042">
    <property type="entry name" value="DNA_pol_E_B"/>
    <property type="match status" value="1"/>
</dbReference>
<evidence type="ECO:0000256" key="5">
    <source>
        <dbReference type="SAM" id="MobiDB-lite"/>
    </source>
</evidence>
<dbReference type="InterPro" id="IPR040663">
    <property type="entry name" value="DNA_pol_D_N"/>
</dbReference>
<sequence>MRNRIYMAEPEEFLCRPTAEDEAFRKTHTRSGCSYLNLCERFRLRERNYVTQYAHIYFTRLEKMRPYLENAAAREWAQSVAGNEVCVKNVKKRLLEAEVGERCCIIGTLFKKMELKPSILKEISTSHHLLSQPPRAKLTSSSDQLVVEDSSQRFPLSGNIPSPHLVTGVLVALLGTAMRGGVFEVEDYTFAGLPSREESVETEEQEEEERYVLLVSGLGMGSSWCDQLSLEMFVDYVTGQLGGVSDQRFCSSLVRVIVAGNSITPETSKNAERQEKKPHARFQTRNYSADTVEAVKEMDNFLAQLTSCVPVDLMPGANDPANYQLPQQPLHLCMFPRARATGRLSSLTNPYHTVIGGTVFMGCSGQNVDDIYKFSSLTDRLEILENTLQWRHMLPTSPDTLNCYPYQDQDPFIMNTCPHVYFCGNQPSFQSGRITGCDGQSVLTICVPSFDLTHSAVLVRLRGGESEVQEIEFGTSLSHAPNPHLEAVLKMQKEGEEKGEGDGGQESRIEGEMTLLHLMDDDDDD</sequence>
<evidence type="ECO:0000256" key="3">
    <source>
        <dbReference type="ARBA" id="ARBA00022705"/>
    </source>
</evidence>
<keyword evidence="4" id="KW-0539">Nucleus</keyword>
<feature type="domain" description="DNA polymerase alpha/delta/epsilon subunit B" evidence="6">
    <location>
        <begin position="212"/>
        <end position="430"/>
    </location>
</feature>
<feature type="domain" description="DNA polymerase delta subunit OB-fold" evidence="7">
    <location>
        <begin position="52"/>
        <end position="188"/>
    </location>
</feature>
<comment type="caution">
    <text evidence="8">The sequence shown here is derived from an EMBL/GenBank/DDBJ whole genome shotgun (WGS) entry which is preliminary data.</text>
</comment>
<dbReference type="GO" id="GO:0003677">
    <property type="term" value="F:DNA binding"/>
    <property type="evidence" value="ECO:0007669"/>
    <property type="project" value="InterPro"/>
</dbReference>
<dbReference type="EMBL" id="CASHTH010004166">
    <property type="protein sequence ID" value="CAI8054294.1"/>
    <property type="molecule type" value="Genomic_DNA"/>
</dbReference>
<evidence type="ECO:0000313" key="9">
    <source>
        <dbReference type="Proteomes" id="UP001174909"/>
    </source>
</evidence>
<dbReference type="AlphaFoldDB" id="A0AA35XEC3"/>
<evidence type="ECO:0000259" key="6">
    <source>
        <dbReference type="Pfam" id="PF04042"/>
    </source>
</evidence>
<evidence type="ECO:0000259" key="7">
    <source>
        <dbReference type="Pfam" id="PF18018"/>
    </source>
</evidence>
<dbReference type="InterPro" id="IPR041863">
    <property type="entry name" value="PolD2_C"/>
</dbReference>
<dbReference type="PANTHER" id="PTHR10416:SF0">
    <property type="entry name" value="DNA POLYMERASE DELTA SUBUNIT 2"/>
    <property type="match status" value="1"/>
</dbReference>
<keyword evidence="9" id="KW-1185">Reference proteome</keyword>
<name>A0AA35XEC3_GEOBA</name>
<dbReference type="GO" id="GO:0006271">
    <property type="term" value="P:DNA strand elongation involved in DNA replication"/>
    <property type="evidence" value="ECO:0007669"/>
    <property type="project" value="TreeGrafter"/>
</dbReference>
<dbReference type="InterPro" id="IPR024826">
    <property type="entry name" value="DNA_pol_delta/II_ssu"/>
</dbReference>